<dbReference type="EMBL" id="JAAWWB010000011">
    <property type="protein sequence ID" value="KAG6771667.1"/>
    <property type="molecule type" value="Genomic_DNA"/>
</dbReference>
<dbReference type="GO" id="GO:0016020">
    <property type="term" value="C:membrane"/>
    <property type="evidence" value="ECO:0007669"/>
    <property type="project" value="UniProtKB-UniRule"/>
</dbReference>
<feature type="transmembrane region" description="Helical" evidence="4">
    <location>
        <begin position="275"/>
        <end position="300"/>
    </location>
</feature>
<feature type="repeat" description="Solcar" evidence="2">
    <location>
        <begin position="310"/>
        <end position="419"/>
    </location>
</feature>
<keyword evidence="4" id="KW-1133">Transmembrane helix</keyword>
<evidence type="ECO:0008006" key="7">
    <source>
        <dbReference type="Google" id="ProtNLM"/>
    </source>
</evidence>
<organism evidence="5 6">
    <name type="scientific">Populus tomentosa</name>
    <name type="common">Chinese white poplar</name>
    <dbReference type="NCBI Taxonomy" id="118781"/>
    <lineage>
        <taxon>Eukaryota</taxon>
        <taxon>Viridiplantae</taxon>
        <taxon>Streptophyta</taxon>
        <taxon>Embryophyta</taxon>
        <taxon>Tracheophyta</taxon>
        <taxon>Spermatophyta</taxon>
        <taxon>Magnoliopsida</taxon>
        <taxon>eudicotyledons</taxon>
        <taxon>Gunneridae</taxon>
        <taxon>Pentapetalae</taxon>
        <taxon>rosids</taxon>
        <taxon>fabids</taxon>
        <taxon>Malpighiales</taxon>
        <taxon>Salicaceae</taxon>
        <taxon>Saliceae</taxon>
        <taxon>Populus</taxon>
    </lineage>
</organism>
<feature type="repeat" description="Solcar" evidence="2">
    <location>
        <begin position="91"/>
        <end position="183"/>
    </location>
</feature>
<evidence type="ECO:0000256" key="2">
    <source>
        <dbReference type="PROSITE-ProRule" id="PRU00282"/>
    </source>
</evidence>
<proteinExistence type="inferred from homology"/>
<keyword evidence="2 3" id="KW-0812">Transmembrane</keyword>
<dbReference type="Pfam" id="PF00153">
    <property type="entry name" value="Mito_carr"/>
    <property type="match status" value="4"/>
</dbReference>
<dbReference type="PROSITE" id="PS50920">
    <property type="entry name" value="SOLCAR"/>
    <property type="match status" value="3"/>
</dbReference>
<comment type="caution">
    <text evidence="5">The sequence shown here is derived from an EMBL/GenBank/DDBJ whole genome shotgun (WGS) entry which is preliminary data.</text>
</comment>
<evidence type="ECO:0000313" key="5">
    <source>
        <dbReference type="EMBL" id="KAG6771667.1"/>
    </source>
</evidence>
<evidence type="ECO:0000256" key="4">
    <source>
        <dbReference type="SAM" id="Phobius"/>
    </source>
</evidence>
<evidence type="ECO:0000313" key="6">
    <source>
        <dbReference type="Proteomes" id="UP000886885"/>
    </source>
</evidence>
<keyword evidence="2 4" id="KW-0472">Membrane</keyword>
<evidence type="ECO:0000256" key="3">
    <source>
        <dbReference type="RuleBase" id="RU000488"/>
    </source>
</evidence>
<reference evidence="5" key="1">
    <citation type="journal article" date="2020" name="bioRxiv">
        <title>Hybrid origin of Populus tomentosa Carr. identified through genome sequencing and phylogenomic analysis.</title>
        <authorList>
            <person name="An X."/>
            <person name="Gao K."/>
            <person name="Chen Z."/>
            <person name="Li J."/>
            <person name="Yang X."/>
            <person name="Yang X."/>
            <person name="Zhou J."/>
            <person name="Guo T."/>
            <person name="Zhao T."/>
            <person name="Huang S."/>
            <person name="Miao D."/>
            <person name="Khan W.U."/>
            <person name="Rao P."/>
            <person name="Ye M."/>
            <person name="Lei B."/>
            <person name="Liao W."/>
            <person name="Wang J."/>
            <person name="Ji L."/>
            <person name="Li Y."/>
            <person name="Guo B."/>
            <person name="Mustafa N.S."/>
            <person name="Li S."/>
            <person name="Yun Q."/>
            <person name="Keller S.R."/>
            <person name="Mao J."/>
            <person name="Zhang R."/>
            <person name="Strauss S.H."/>
        </authorList>
    </citation>
    <scope>NUCLEOTIDE SEQUENCE</scope>
    <source>
        <strain evidence="5">GM15</strain>
        <tissue evidence="5">Leaf</tissue>
    </source>
</reference>
<dbReference type="Proteomes" id="UP000886885">
    <property type="component" value="Chromosome 6A"/>
</dbReference>
<keyword evidence="6" id="KW-1185">Reference proteome</keyword>
<feature type="transmembrane region" description="Helical" evidence="4">
    <location>
        <begin position="223"/>
        <end position="243"/>
    </location>
</feature>
<dbReference type="OrthoDB" id="270584at2759"/>
<sequence length="447" mass="49177">MREEERAILSFQTLPNLKTSHSSLSETTYDREPLWRNAQFSCRIRSGGNNGSFGNFASVSMAEMKEDGRNEFAPSSAQLLKYPLAILAYVPRDAAIFAAGAVAGAAAKTVTAPLDRIKLLMQTHGVRAGQESAKKAIGFIEAIVMIGKEGGVKGYWKGNLPQVIRIIPYSAVQLLAYETYKKLFKGKDGELSVIGRLAAGACAGMTSTFVSNSSMEMEMEMEILIILLSVGIVFVLKEVTYPLDVLRLRLAVDPGYRTMSEIALTMLREEGVASFYFGLGPSLLGIAPYIAVNFCIFDLVKKSLPEKYQQKTQSSLLTAVVSAAVATLKCYPLDTVRRQMQMKGTPYKSVLDAFPGKVHKNVENRHAWRWLLGKGSSLDIGIVQRDGVIGLYRGFLPNALKNLPNSSIRLTTFDIVKRLIAASEKEFQRIVEGNRHKQSQDASNCII</sequence>
<dbReference type="PANTHER" id="PTHR24089">
    <property type="entry name" value="SOLUTE CARRIER FAMILY 25"/>
    <property type="match status" value="1"/>
</dbReference>
<evidence type="ECO:0000256" key="1">
    <source>
        <dbReference type="ARBA" id="ARBA00022737"/>
    </source>
</evidence>
<keyword evidence="3" id="KW-0813">Transport</keyword>
<name>A0A8X8CZ43_POPTO</name>
<accession>A0A8X8CZ43</accession>
<comment type="similarity">
    <text evidence="3">Belongs to the mitochondrial carrier (TC 2.A.29) family.</text>
</comment>
<protein>
    <recommendedName>
        <fullName evidence="7">Mitochondrial substrate carrier family protein</fullName>
    </recommendedName>
</protein>
<dbReference type="AlphaFoldDB" id="A0A8X8CZ43"/>
<dbReference type="InterPro" id="IPR018108">
    <property type="entry name" value="MCP_transmembrane"/>
</dbReference>
<keyword evidence="1" id="KW-0677">Repeat</keyword>
<gene>
    <name evidence="5" type="ORF">POTOM_023049</name>
</gene>
<feature type="repeat" description="Solcar" evidence="2">
    <location>
        <begin position="221"/>
        <end position="303"/>
    </location>
</feature>